<reference evidence="2" key="1">
    <citation type="submission" date="2018-01" db="EMBL/GenBank/DDBJ databases">
        <title>An insight into the sialome of Amazonian anophelines.</title>
        <authorList>
            <person name="Ribeiro J.M."/>
            <person name="Scarpassa V."/>
            <person name="Calvo E."/>
        </authorList>
    </citation>
    <scope>NUCLEOTIDE SEQUENCE</scope>
</reference>
<dbReference type="AlphaFoldDB" id="A0A2M4D5Z3"/>
<name>A0A2M4D5Z3_ANODA</name>
<organism evidence="2">
    <name type="scientific">Anopheles darlingi</name>
    <name type="common">Mosquito</name>
    <dbReference type="NCBI Taxonomy" id="43151"/>
    <lineage>
        <taxon>Eukaryota</taxon>
        <taxon>Metazoa</taxon>
        <taxon>Ecdysozoa</taxon>
        <taxon>Arthropoda</taxon>
        <taxon>Hexapoda</taxon>
        <taxon>Insecta</taxon>
        <taxon>Pterygota</taxon>
        <taxon>Neoptera</taxon>
        <taxon>Endopterygota</taxon>
        <taxon>Diptera</taxon>
        <taxon>Nematocera</taxon>
        <taxon>Culicoidea</taxon>
        <taxon>Culicidae</taxon>
        <taxon>Anophelinae</taxon>
        <taxon>Anopheles</taxon>
    </lineage>
</organism>
<evidence type="ECO:0000256" key="1">
    <source>
        <dbReference type="SAM" id="SignalP"/>
    </source>
</evidence>
<accession>A0A2M4D5Z3</accession>
<evidence type="ECO:0000313" key="2">
    <source>
        <dbReference type="EMBL" id="MBW72956.1"/>
    </source>
</evidence>
<proteinExistence type="predicted"/>
<feature type="signal peptide" evidence="1">
    <location>
        <begin position="1"/>
        <end position="25"/>
    </location>
</feature>
<keyword evidence="1" id="KW-0732">Signal</keyword>
<protein>
    <submittedName>
        <fullName evidence="2">Putative secreted protein</fullName>
    </submittedName>
</protein>
<feature type="chain" id="PRO_5014850392" evidence="1">
    <location>
        <begin position="26"/>
        <end position="70"/>
    </location>
</feature>
<sequence length="70" mass="7981">MLRNLLFLHHRTLFPSLQLLAGTVSDTVGKCTAGWWTKNNSLAAMVMFPRIANRTFLHRNPSHHREGSSH</sequence>
<dbReference type="EMBL" id="GGFL01008778">
    <property type="protein sequence ID" value="MBW72956.1"/>
    <property type="molecule type" value="Transcribed_RNA"/>
</dbReference>